<evidence type="ECO:0000313" key="2">
    <source>
        <dbReference type="Proteomes" id="UP001281147"/>
    </source>
</evidence>
<dbReference type="Proteomes" id="UP001281147">
    <property type="component" value="Unassembled WGS sequence"/>
</dbReference>
<gene>
    <name evidence="1" type="ORF">LTR37_016704</name>
</gene>
<sequence>MSMDASESLERYERERNANLENLTVDARGDIIAGTDTTAVTATYAIWLLANHLQIEYELAQAVSALSEDFIDEDLREIKLPNNVVQETLRFRGAVGSALPRLVPVGGAEFCTYFVSEGTTVGLQARTIHRKREVWVRPEQFEPSRWNEPTQSMKDCSVAFSGGSRICTGMHLAQLELRHALATYYRTFDAGVKPAPAEGFSEKDMRPASHFLIQPRGQWCLVTPKKSMG</sequence>
<dbReference type="EMBL" id="JAUTXU010000204">
    <property type="protein sequence ID" value="KAK3698917.1"/>
    <property type="molecule type" value="Genomic_DNA"/>
</dbReference>
<name>A0ACC3MNJ6_9PEZI</name>
<comment type="caution">
    <text evidence="1">The sequence shown here is derived from an EMBL/GenBank/DDBJ whole genome shotgun (WGS) entry which is preliminary data.</text>
</comment>
<accession>A0ACC3MNJ6</accession>
<evidence type="ECO:0000313" key="1">
    <source>
        <dbReference type="EMBL" id="KAK3698917.1"/>
    </source>
</evidence>
<keyword evidence="2" id="KW-1185">Reference proteome</keyword>
<proteinExistence type="predicted"/>
<organism evidence="1 2">
    <name type="scientific">Vermiconidia calcicola</name>
    <dbReference type="NCBI Taxonomy" id="1690605"/>
    <lineage>
        <taxon>Eukaryota</taxon>
        <taxon>Fungi</taxon>
        <taxon>Dikarya</taxon>
        <taxon>Ascomycota</taxon>
        <taxon>Pezizomycotina</taxon>
        <taxon>Dothideomycetes</taxon>
        <taxon>Dothideomycetidae</taxon>
        <taxon>Mycosphaerellales</taxon>
        <taxon>Extremaceae</taxon>
        <taxon>Vermiconidia</taxon>
    </lineage>
</organism>
<protein>
    <submittedName>
        <fullName evidence="1">Uncharacterized protein</fullName>
    </submittedName>
</protein>
<reference evidence="1" key="1">
    <citation type="submission" date="2023-07" db="EMBL/GenBank/DDBJ databases">
        <title>Black Yeasts Isolated from many extreme environments.</title>
        <authorList>
            <person name="Coleine C."/>
            <person name="Stajich J.E."/>
            <person name="Selbmann L."/>
        </authorList>
    </citation>
    <scope>NUCLEOTIDE SEQUENCE</scope>
    <source>
        <strain evidence="1">CCFEE 5714</strain>
    </source>
</reference>